<feature type="domain" description="tRNA/rRNA methyltransferase SpoU type" evidence="3">
    <location>
        <begin position="30"/>
        <end position="165"/>
    </location>
</feature>
<keyword evidence="2" id="KW-0808">Transferase</keyword>
<dbReference type="Proteomes" id="UP001319827">
    <property type="component" value="Chromosome"/>
</dbReference>
<protein>
    <recommendedName>
        <fullName evidence="3">tRNA/rRNA methyltransferase SpoU type domain-containing protein</fullName>
    </recommendedName>
</protein>
<reference evidence="4 5" key="2">
    <citation type="journal article" date="2021" name="Int. J. Syst. Evol. Microbiol.">
        <title>Isolation and Polyphasic Characterization of Desulfuromonas versatilis sp. Nov., an Electrogenic Bacteria Capable of Versatile Metabolism Isolated from a Graphene Oxide-Reducing Enrichment Culture.</title>
        <authorList>
            <person name="Xie L."/>
            <person name="Yoshida N."/>
            <person name="Ishii S."/>
            <person name="Meng L."/>
        </authorList>
    </citation>
    <scope>NUCLEOTIDE SEQUENCE [LARGE SCALE GENOMIC DNA]</scope>
    <source>
        <strain evidence="4 5">NIT-T3</strain>
    </source>
</reference>
<dbReference type="PANTHER" id="PTHR46429:SF1">
    <property type="entry name" value="23S RRNA (GUANOSINE-2'-O-)-METHYLTRANSFERASE RLMB"/>
    <property type="match status" value="1"/>
</dbReference>
<dbReference type="InterPro" id="IPR004441">
    <property type="entry name" value="rRNA_MeTrfase_TrmH"/>
</dbReference>
<dbReference type="SUPFAM" id="SSF75217">
    <property type="entry name" value="alpha/beta knot"/>
    <property type="match status" value="1"/>
</dbReference>
<evidence type="ECO:0000259" key="3">
    <source>
        <dbReference type="Pfam" id="PF00588"/>
    </source>
</evidence>
<dbReference type="PANTHER" id="PTHR46429">
    <property type="entry name" value="23S RRNA (GUANOSINE-2'-O-)-METHYLTRANSFERASE RLMB"/>
    <property type="match status" value="1"/>
</dbReference>
<dbReference type="Gene3D" id="3.40.1280.10">
    <property type="match status" value="1"/>
</dbReference>
<keyword evidence="1" id="KW-0489">Methyltransferase</keyword>
<evidence type="ECO:0000313" key="5">
    <source>
        <dbReference type="Proteomes" id="UP001319827"/>
    </source>
</evidence>
<organism evidence="4 5">
    <name type="scientific">Desulfuromonas versatilis</name>
    <dbReference type="NCBI Taxonomy" id="2802975"/>
    <lineage>
        <taxon>Bacteria</taxon>
        <taxon>Pseudomonadati</taxon>
        <taxon>Thermodesulfobacteriota</taxon>
        <taxon>Desulfuromonadia</taxon>
        <taxon>Desulfuromonadales</taxon>
        <taxon>Desulfuromonadaceae</taxon>
        <taxon>Desulfuromonas</taxon>
    </lineage>
</organism>
<dbReference type="InterPro" id="IPR001537">
    <property type="entry name" value="SpoU_MeTrfase"/>
</dbReference>
<dbReference type="Pfam" id="PF00588">
    <property type="entry name" value="SpoU_methylase"/>
    <property type="match status" value="1"/>
</dbReference>
<keyword evidence="5" id="KW-1185">Reference proteome</keyword>
<dbReference type="RefSeq" id="WP_221252010.1">
    <property type="nucleotide sequence ID" value="NZ_AP024355.1"/>
</dbReference>
<evidence type="ECO:0000313" key="4">
    <source>
        <dbReference type="EMBL" id="BCR04551.1"/>
    </source>
</evidence>
<evidence type="ECO:0000256" key="2">
    <source>
        <dbReference type="ARBA" id="ARBA00022679"/>
    </source>
</evidence>
<proteinExistence type="predicted"/>
<sequence length="174" mass="19437">MKARTKDILLRYGKERQRNLLARPGVHDYVVVLDSLKPGFNIPKVFRSAEALGAREVHLIDIGPFDPAPAKGSFRKVPARFHDNFQGCWDALRAQGYDLFLLDPAGENPLPATALPGKSAFVFGHEEWGFSFDPANYPGLRRLAIPQYGQVQSLNVSIAASIVMYEYVRQHGSR</sequence>
<dbReference type="EMBL" id="AP024355">
    <property type="protein sequence ID" value="BCR04551.1"/>
    <property type="molecule type" value="Genomic_DNA"/>
</dbReference>
<dbReference type="InterPro" id="IPR029026">
    <property type="entry name" value="tRNA_m1G_MTases_N"/>
</dbReference>
<accession>A0ABM8HU28</accession>
<reference evidence="4 5" key="1">
    <citation type="journal article" date="2016" name="C (Basel)">
        <title>Selective Growth of and Electricity Production by Marine Exoelectrogenic Bacteria in Self-Aggregated Hydrogel of Microbially Reduced Graphene Oxide.</title>
        <authorList>
            <person name="Yoshida N."/>
            <person name="Goto Y."/>
            <person name="Miyata Y."/>
        </authorList>
    </citation>
    <scope>NUCLEOTIDE SEQUENCE [LARGE SCALE GENOMIC DNA]</scope>
    <source>
        <strain evidence="4 5">NIT-T3</strain>
    </source>
</reference>
<dbReference type="InterPro" id="IPR029028">
    <property type="entry name" value="Alpha/beta_knot_MTases"/>
</dbReference>
<name>A0ABM8HU28_9BACT</name>
<gene>
    <name evidence="4" type="ORF">DESUT3_16200</name>
</gene>
<evidence type="ECO:0000256" key="1">
    <source>
        <dbReference type="ARBA" id="ARBA00022603"/>
    </source>
</evidence>